<dbReference type="AlphaFoldDB" id="A0A7Y9ZGY1"/>
<dbReference type="EMBL" id="JACBZM010000001">
    <property type="protein sequence ID" value="NYI44313.1"/>
    <property type="molecule type" value="Genomic_DNA"/>
</dbReference>
<name>A0A7Y9ZGY1_9ACTN</name>
<evidence type="ECO:0000313" key="3">
    <source>
        <dbReference type="Proteomes" id="UP000562045"/>
    </source>
</evidence>
<feature type="signal peptide" evidence="1">
    <location>
        <begin position="1"/>
        <end position="25"/>
    </location>
</feature>
<proteinExistence type="predicted"/>
<accession>A0A7Y9ZGY1</accession>
<gene>
    <name evidence="2" type="ORF">BJ993_001393</name>
</gene>
<sequence>MKIARALVPAVLVALAVPASVGAAAADPVPDDPRQEQSITFQTTAPVGQDWVHTNDFGDYVPYASATSGLLVEFSVDPASTACHATPGVFGDIETPGRITVWVTAPGTCIVHADQAGDEEFQPAPRQTQTFDVLREPVQLTAPKVAKGLLGLVPTTFRAELLHQVPFGPGYLTTGYPGQTLTFSVAGKVMCSGVTVEHEGPGPFESTAIATCKATIGLATALSTNGYTVTYAGNELSVPASAVGKLS</sequence>
<comment type="caution">
    <text evidence="2">The sequence shown here is derived from an EMBL/GenBank/DDBJ whole genome shotgun (WGS) entry which is preliminary data.</text>
</comment>
<evidence type="ECO:0000313" key="2">
    <source>
        <dbReference type="EMBL" id="NYI44313.1"/>
    </source>
</evidence>
<reference evidence="2 3" key="1">
    <citation type="submission" date="2020-07" db="EMBL/GenBank/DDBJ databases">
        <title>Sequencing the genomes of 1000 actinobacteria strains.</title>
        <authorList>
            <person name="Klenk H.-P."/>
        </authorList>
    </citation>
    <scope>NUCLEOTIDE SEQUENCE [LARGE SCALE GENOMIC DNA]</scope>
    <source>
        <strain evidence="2 3">DSM 15131</strain>
    </source>
</reference>
<keyword evidence="1" id="KW-0732">Signal</keyword>
<evidence type="ECO:0000256" key="1">
    <source>
        <dbReference type="SAM" id="SignalP"/>
    </source>
</evidence>
<feature type="chain" id="PRO_5039523713" evidence="1">
    <location>
        <begin position="26"/>
        <end position="247"/>
    </location>
</feature>
<dbReference type="Proteomes" id="UP000562045">
    <property type="component" value="Unassembled WGS sequence"/>
</dbReference>
<dbReference type="RefSeq" id="WP_179648207.1">
    <property type="nucleotide sequence ID" value="NZ_JACBZM010000001.1"/>
</dbReference>
<protein>
    <submittedName>
        <fullName evidence="2">Uncharacterized protein</fullName>
    </submittedName>
</protein>
<organism evidence="2 3">
    <name type="scientific">Nocardioides aromaticivorans</name>
    <dbReference type="NCBI Taxonomy" id="200618"/>
    <lineage>
        <taxon>Bacteria</taxon>
        <taxon>Bacillati</taxon>
        <taxon>Actinomycetota</taxon>
        <taxon>Actinomycetes</taxon>
        <taxon>Propionibacteriales</taxon>
        <taxon>Nocardioidaceae</taxon>
        <taxon>Nocardioides</taxon>
    </lineage>
</organism>